<evidence type="ECO:0000313" key="1">
    <source>
        <dbReference type="EMBL" id="KAH7934237.1"/>
    </source>
</evidence>
<proteinExistence type="predicted"/>
<accession>A0ACB8C5T7</accession>
<name>A0ACB8C5T7_DERSI</name>
<comment type="caution">
    <text evidence="1">The sequence shown here is derived from an EMBL/GenBank/DDBJ whole genome shotgun (WGS) entry which is preliminary data.</text>
</comment>
<gene>
    <name evidence="1" type="ORF">HPB49_023538</name>
</gene>
<keyword evidence="2" id="KW-1185">Reference proteome</keyword>
<dbReference type="Proteomes" id="UP000821865">
    <property type="component" value="Chromosome 9"/>
</dbReference>
<dbReference type="EMBL" id="CM023478">
    <property type="protein sequence ID" value="KAH7934237.1"/>
    <property type="molecule type" value="Genomic_DNA"/>
</dbReference>
<protein>
    <submittedName>
        <fullName evidence="1">Uncharacterized protein</fullName>
    </submittedName>
</protein>
<sequence>MTEPTGAKKKSLQNADEESQGTKSISSRTNRHHRSRARRRHHSSRHWPKTYAHQHDTEARADELVSGQPHHQASSPAMTSVTDHVGTGSSDLTAHGRDIDVPGSDPKVSVDTGQMPGNRDATRDVYQPSCADISQAPLSTTTLCEDNALPSPNAVWAFNKALCSRRGTQLLSSPSTMMESNQSPQKGFVRFGGTTLREFIPLTTLTEKLSRSPVFFVSFGALSALAIVVLAVMFWSTDRKRHQLDECGSDDCRDAYGYLDSLLDSAIDPCTDFYRHVCRRWHIGNIDGATLAKVAAREVIDQLHATLLRKGVVPPGESDDPYARAEALLVRFYAACSSFITASAHDDAAKRLVREYRSDSDVLQLRSTAEALRRTVQLSLKRGISTLFKVRLIRHSHSEVALYVSRGQTLAEKLADPGHSSPLVEFFKEALQEASNIPGAGIRKSEVNATLSELLRYDEKTALRGADLSTAETVNASHFAVILDEAEPQLWLQFVNSVLTGDYRINEQTRVMCQELSHIRAAVELLARNHRIGLIYIFFHIAMEVGRFYYRNKFLYDKPEEAEVICMAASQDVMGYGWMSVFLNLTQALLPAKSRAWPIFVSVRSMSSGNLLDAGLDEADKEDVRTALEDVTLIAQYSYSSPLPTLMANASVPSSVQYGTDFASDYTSLKALEAMRRLQDPPSLEEVLVGESLFTHETTYSRLLNAVLLPPAMQRPPLLYSTKVPLEFDMGTVGVLLSKALFTTGLPSARIGESWYNLNVKKFVDCVQRSVSSASILNPANLTVRHGLELFAWARAVRIAHDVMKNRYSGSVADQSYTDIWGNAQRTFFRRFCLLTCSAENAGHESRLRCLVPLLNMVEFNSAFECPSAGQLNLRPCVVYLGI</sequence>
<evidence type="ECO:0000313" key="2">
    <source>
        <dbReference type="Proteomes" id="UP000821865"/>
    </source>
</evidence>
<organism evidence="1 2">
    <name type="scientific">Dermacentor silvarum</name>
    <name type="common">Tick</name>
    <dbReference type="NCBI Taxonomy" id="543639"/>
    <lineage>
        <taxon>Eukaryota</taxon>
        <taxon>Metazoa</taxon>
        <taxon>Ecdysozoa</taxon>
        <taxon>Arthropoda</taxon>
        <taxon>Chelicerata</taxon>
        <taxon>Arachnida</taxon>
        <taxon>Acari</taxon>
        <taxon>Parasitiformes</taxon>
        <taxon>Ixodida</taxon>
        <taxon>Ixodoidea</taxon>
        <taxon>Ixodidae</taxon>
        <taxon>Rhipicephalinae</taxon>
        <taxon>Dermacentor</taxon>
    </lineage>
</organism>
<reference evidence="1" key="1">
    <citation type="submission" date="2020-05" db="EMBL/GenBank/DDBJ databases">
        <title>Large-scale comparative analyses of tick genomes elucidate their genetic diversity and vector capacities.</title>
        <authorList>
            <person name="Jia N."/>
            <person name="Wang J."/>
            <person name="Shi W."/>
            <person name="Du L."/>
            <person name="Sun Y."/>
            <person name="Zhan W."/>
            <person name="Jiang J."/>
            <person name="Wang Q."/>
            <person name="Zhang B."/>
            <person name="Ji P."/>
            <person name="Sakyi L.B."/>
            <person name="Cui X."/>
            <person name="Yuan T."/>
            <person name="Jiang B."/>
            <person name="Yang W."/>
            <person name="Lam T.T.-Y."/>
            <person name="Chang Q."/>
            <person name="Ding S."/>
            <person name="Wang X."/>
            <person name="Zhu J."/>
            <person name="Ruan X."/>
            <person name="Zhao L."/>
            <person name="Wei J."/>
            <person name="Que T."/>
            <person name="Du C."/>
            <person name="Cheng J."/>
            <person name="Dai P."/>
            <person name="Han X."/>
            <person name="Huang E."/>
            <person name="Gao Y."/>
            <person name="Liu J."/>
            <person name="Shao H."/>
            <person name="Ye R."/>
            <person name="Li L."/>
            <person name="Wei W."/>
            <person name="Wang X."/>
            <person name="Wang C."/>
            <person name="Yang T."/>
            <person name="Huo Q."/>
            <person name="Li W."/>
            <person name="Guo W."/>
            <person name="Chen H."/>
            <person name="Zhou L."/>
            <person name="Ni X."/>
            <person name="Tian J."/>
            <person name="Zhou Y."/>
            <person name="Sheng Y."/>
            <person name="Liu T."/>
            <person name="Pan Y."/>
            <person name="Xia L."/>
            <person name="Li J."/>
            <person name="Zhao F."/>
            <person name="Cao W."/>
        </authorList>
    </citation>
    <scope>NUCLEOTIDE SEQUENCE</scope>
    <source>
        <strain evidence="1">Dsil-2018</strain>
    </source>
</reference>